<dbReference type="EMBL" id="NLFK01000001">
    <property type="protein sequence ID" value="OZN25789.1"/>
    <property type="molecule type" value="Genomic_DNA"/>
</dbReference>
<gene>
    <name evidence="1" type="ORF">CFY87_00825</name>
</gene>
<accession>A0ABX4FPQ7</accession>
<evidence type="ECO:0008006" key="3">
    <source>
        <dbReference type="Google" id="ProtNLM"/>
    </source>
</evidence>
<evidence type="ECO:0000313" key="2">
    <source>
        <dbReference type="Proteomes" id="UP000215738"/>
    </source>
</evidence>
<organism evidence="1 2">
    <name type="scientific">Actinobacillus seminis</name>
    <dbReference type="NCBI Taxonomy" id="722"/>
    <lineage>
        <taxon>Bacteria</taxon>
        <taxon>Pseudomonadati</taxon>
        <taxon>Pseudomonadota</taxon>
        <taxon>Gammaproteobacteria</taxon>
        <taxon>Pasteurellales</taxon>
        <taxon>Pasteurellaceae</taxon>
        <taxon>Actinobacillus</taxon>
    </lineage>
</organism>
<dbReference type="Proteomes" id="UP000215738">
    <property type="component" value="Unassembled WGS sequence"/>
</dbReference>
<comment type="caution">
    <text evidence="1">The sequence shown here is derived from an EMBL/GenBank/DDBJ whole genome shotgun (WGS) entry which is preliminary data.</text>
</comment>
<reference evidence="1 2" key="1">
    <citation type="submission" date="2017-07" db="EMBL/GenBank/DDBJ databases">
        <title>Virulence factors identified in Actinobacillus seminis.</title>
        <authorList>
            <person name="Negrete-Abascal E."/>
            <person name="Vaca-Pacheco S."/>
            <person name="Montes-Garcia F."/>
            <person name="Leyto-Gil A.M."/>
            <person name="Fragoso-Garcia E."/>
            <person name="Carvente-Garcia R."/>
            <person name="Perez-Agueros S."/>
            <person name="Castelan-Sanchez H.G."/>
            <person name="Garcia-Molina A."/>
            <person name="Villamar T.E."/>
            <person name="Vazquez-Cruz C."/>
        </authorList>
    </citation>
    <scope>NUCLEOTIDE SEQUENCE [LARGE SCALE GENOMIC DNA]</scope>
    <source>
        <strain evidence="1 2">ATCC 15768</strain>
    </source>
</reference>
<evidence type="ECO:0000313" key="1">
    <source>
        <dbReference type="EMBL" id="OZN25789.1"/>
    </source>
</evidence>
<proteinExistence type="predicted"/>
<sequence>MYAIRSYYENKLSINKSFYTDTYDLNTKLDTEKLLISNKNNPQDKIQLNGLRLTLAQIGVPNHLLFGNILDTVNKDKIDYQKTLQLLLDLFYNSKKLQFDIATQTATLPNGQAKLNLNNVSLATKANFENPQNAEIENNVTADSITQQYAKKEDTISISGLEFSSKLMQIDISKHSELLKYKLNSMLNVFQEKKSHAQLAELLKNISQNFQEKTQWQLKINSFVYPHVFNIEGFDLNYIEEPTNEQEYLVNISGNLDKLIDEYQAYQLNNIKAELPFKLTQANYLIPIYICESYSLNCSTNLSNEDYNKLLLDIFKNVALKTENITFHFNIDTYPNTRGEDVSINGNLTLPALDSARSQSIHNESDALNEKLMP</sequence>
<protein>
    <recommendedName>
        <fullName evidence="3">Lipoprotein</fullName>
    </recommendedName>
</protein>
<keyword evidence="2" id="KW-1185">Reference proteome</keyword>
<name>A0ABX4FPQ7_9PAST</name>